<evidence type="ECO:0000313" key="4">
    <source>
        <dbReference type="Proteomes" id="UP000473531"/>
    </source>
</evidence>
<feature type="compositionally biased region" description="Polar residues" evidence="1">
    <location>
        <begin position="66"/>
        <end position="78"/>
    </location>
</feature>
<comment type="caution">
    <text evidence="3">The sequence shown here is derived from an EMBL/GenBank/DDBJ whole genome shotgun (WGS) entry which is preliminary data.</text>
</comment>
<organism evidence="3 4">
    <name type="scientific">Allopontixanthobacter confluentis</name>
    <dbReference type="NCBI Taxonomy" id="1849021"/>
    <lineage>
        <taxon>Bacteria</taxon>
        <taxon>Pseudomonadati</taxon>
        <taxon>Pseudomonadota</taxon>
        <taxon>Alphaproteobacteria</taxon>
        <taxon>Sphingomonadales</taxon>
        <taxon>Erythrobacteraceae</taxon>
        <taxon>Allopontixanthobacter</taxon>
    </lineage>
</organism>
<accession>A0A6L7GBL1</accession>
<feature type="compositionally biased region" description="Basic and acidic residues" evidence="1">
    <location>
        <begin position="100"/>
        <end position="135"/>
    </location>
</feature>
<dbReference type="AlphaFoldDB" id="A0A6L7GBL1"/>
<evidence type="ECO:0000256" key="2">
    <source>
        <dbReference type="SAM" id="SignalP"/>
    </source>
</evidence>
<sequence length="334" mass="36375">MRKFVVAAAVIAMTATMANADPGKGNGNGNGKNGASEKSQKATGNSGGENRGNQKAQDRKPEKAQNHNSGAKNVQAKNVQKAEKSASSRQGNGAAYKNNAKADAKRDRVNTSDRGDYYGRNDRDDRNQRIRNANDMRDGVRFGEMIDGCPPGLAKKRNGCTPPGLAKKGAGGAQYYQPDYFGYSSLGNGRYLYDQGYLLRMGNNGGVSSYIPLLGGALSLGSAWPTNYQSYQAPDYYVDYYNLGGQDSYRYADNVIYRVDPETTAISSIVALLTGDDFSIGQRAPSGYDVYNVPTAYRDRYYDTPQANYRYSDGYVYQIDPKTQLVAAAIELIL</sequence>
<evidence type="ECO:0000313" key="3">
    <source>
        <dbReference type="EMBL" id="MXP13452.1"/>
    </source>
</evidence>
<protein>
    <submittedName>
        <fullName evidence="3">Uncharacterized protein</fullName>
    </submittedName>
</protein>
<dbReference type="OrthoDB" id="7408224at2"/>
<feature type="signal peptide" evidence="2">
    <location>
        <begin position="1"/>
        <end position="20"/>
    </location>
</feature>
<feature type="compositionally biased region" description="Basic and acidic residues" evidence="1">
    <location>
        <begin position="56"/>
        <end position="65"/>
    </location>
</feature>
<keyword evidence="4" id="KW-1185">Reference proteome</keyword>
<dbReference type="RefSeq" id="WP_160599647.1">
    <property type="nucleotide sequence ID" value="NZ_WTYU01000001.1"/>
</dbReference>
<proteinExistence type="predicted"/>
<dbReference type="EMBL" id="WTYU01000001">
    <property type="protein sequence ID" value="MXP13452.1"/>
    <property type="molecule type" value="Genomic_DNA"/>
</dbReference>
<name>A0A6L7GBL1_9SPHN</name>
<reference evidence="3 4" key="1">
    <citation type="submission" date="2019-12" db="EMBL/GenBank/DDBJ databases">
        <title>Genomic-based taxomic classification of the family Erythrobacteraceae.</title>
        <authorList>
            <person name="Xu L."/>
        </authorList>
    </citation>
    <scope>NUCLEOTIDE SEQUENCE [LARGE SCALE GENOMIC DNA]</scope>
    <source>
        <strain evidence="3 4">KCTC 52259</strain>
    </source>
</reference>
<feature type="chain" id="PRO_5027098750" evidence="2">
    <location>
        <begin position="21"/>
        <end position="334"/>
    </location>
</feature>
<keyword evidence="2" id="KW-0732">Signal</keyword>
<evidence type="ECO:0000256" key="1">
    <source>
        <dbReference type="SAM" id="MobiDB-lite"/>
    </source>
</evidence>
<feature type="region of interest" description="Disordered" evidence="1">
    <location>
        <begin position="16"/>
        <end position="135"/>
    </location>
</feature>
<dbReference type="Proteomes" id="UP000473531">
    <property type="component" value="Unassembled WGS sequence"/>
</dbReference>
<gene>
    <name evidence="3" type="ORF">GRI44_01615</name>
</gene>